<keyword evidence="2" id="KW-1185">Reference proteome</keyword>
<accession>A0A1M2W5T5</accession>
<comment type="caution">
    <text evidence="1">The sequence shown here is derived from an EMBL/GenBank/DDBJ whole genome shotgun (WGS) entry which is preliminary data.</text>
</comment>
<dbReference type="Proteomes" id="UP000184267">
    <property type="component" value="Unassembled WGS sequence"/>
</dbReference>
<sequence>MPVQFGINNLDHYDGQRFDTDPFSNWVGPYIPNHSDPLSPQVYEHPVQIYVSIEGPYFPRGLEQ</sequence>
<dbReference type="AlphaFoldDB" id="A0A1M2W5T5"/>
<gene>
    <name evidence="1" type="ORF">TRAPUB_8209</name>
</gene>
<dbReference type="EMBL" id="MNAD01000188">
    <property type="protein sequence ID" value="OJT15231.1"/>
    <property type="molecule type" value="Genomic_DNA"/>
</dbReference>
<protein>
    <submittedName>
        <fullName evidence="1">Uncharacterized protein</fullName>
    </submittedName>
</protein>
<proteinExistence type="predicted"/>
<evidence type="ECO:0000313" key="2">
    <source>
        <dbReference type="Proteomes" id="UP000184267"/>
    </source>
</evidence>
<reference evidence="1 2" key="1">
    <citation type="submission" date="2016-10" db="EMBL/GenBank/DDBJ databases">
        <title>Genome sequence of the basidiomycete white-rot fungus Trametes pubescens.</title>
        <authorList>
            <person name="Makela M.R."/>
            <person name="Granchi Z."/>
            <person name="Peng M."/>
            <person name="De Vries R.P."/>
            <person name="Grigoriev I."/>
            <person name="Riley R."/>
            <person name="Hilden K."/>
        </authorList>
    </citation>
    <scope>NUCLEOTIDE SEQUENCE [LARGE SCALE GENOMIC DNA]</scope>
    <source>
        <strain evidence="1 2">FBCC735</strain>
    </source>
</reference>
<name>A0A1M2W5T5_TRAPU</name>
<organism evidence="1 2">
    <name type="scientific">Trametes pubescens</name>
    <name type="common">White-rot fungus</name>
    <dbReference type="NCBI Taxonomy" id="154538"/>
    <lineage>
        <taxon>Eukaryota</taxon>
        <taxon>Fungi</taxon>
        <taxon>Dikarya</taxon>
        <taxon>Basidiomycota</taxon>
        <taxon>Agaricomycotina</taxon>
        <taxon>Agaricomycetes</taxon>
        <taxon>Polyporales</taxon>
        <taxon>Polyporaceae</taxon>
        <taxon>Trametes</taxon>
    </lineage>
</organism>
<evidence type="ECO:0000313" key="1">
    <source>
        <dbReference type="EMBL" id="OJT15231.1"/>
    </source>
</evidence>